<dbReference type="RefSeq" id="WP_046305944.1">
    <property type="nucleotide sequence ID" value="NZ_KQ033999.1"/>
</dbReference>
<dbReference type="STRING" id="303541.JF72_01670"/>
<dbReference type="EMBL" id="JXLG01000003">
    <property type="protein sequence ID" value="KJY62186.1"/>
    <property type="molecule type" value="Genomic_DNA"/>
</dbReference>
<dbReference type="PIRSF" id="PIRSF000709">
    <property type="entry name" value="6PFK_2-Ptase"/>
    <property type="match status" value="1"/>
</dbReference>
<organism evidence="3 4">
    <name type="scientific">Lactobacillus apis</name>
    <dbReference type="NCBI Taxonomy" id="303541"/>
    <lineage>
        <taxon>Bacteria</taxon>
        <taxon>Bacillati</taxon>
        <taxon>Bacillota</taxon>
        <taxon>Bacilli</taxon>
        <taxon>Lactobacillales</taxon>
        <taxon>Lactobacillaceae</taxon>
        <taxon>Lactobacillus</taxon>
    </lineage>
</organism>
<evidence type="ECO:0000256" key="2">
    <source>
        <dbReference type="PIRSR" id="PIRSR613078-2"/>
    </source>
</evidence>
<dbReference type="AlphaFoldDB" id="A0A0F4LX98"/>
<accession>A0A0F4LX98</accession>
<dbReference type="CDD" id="cd07067">
    <property type="entry name" value="HP_PGM_like"/>
    <property type="match status" value="1"/>
</dbReference>
<dbReference type="Gene3D" id="3.40.50.1240">
    <property type="entry name" value="Phosphoglycerate mutase-like"/>
    <property type="match status" value="1"/>
</dbReference>
<protein>
    <submittedName>
        <fullName evidence="3">Putative phosphoglycerate mutase</fullName>
    </submittedName>
</protein>
<dbReference type="InterPro" id="IPR050275">
    <property type="entry name" value="PGM_Phosphatase"/>
</dbReference>
<gene>
    <name evidence="3" type="ORF">JF72_01670</name>
</gene>
<feature type="active site" description="Proton donor/acceptor" evidence="1">
    <location>
        <position position="81"/>
    </location>
</feature>
<sequence>MEIVFVRHGQTDLNKTRKIQGSRFDHDLDQEGRTYAEEAAANFDPNQFDLVFCSPMKRAMTTAQIFTKGQKEIITDERLVEFNFGEWDGEYLTELGKKYPDAIDPWGKAAANYVKYAPHGETFAELDQRCGSFLDELQEKNLDKKILVVCHGTLIRMMFAHYFTAGDINAFETIDNCALAKISYRDHVARINYYNRLLAFK</sequence>
<name>A0A0F4LX98_9LACO</name>
<dbReference type="HOGENOM" id="CLU_033323_9_0_9"/>
<dbReference type="SMART" id="SM00855">
    <property type="entry name" value="PGAM"/>
    <property type="match status" value="1"/>
</dbReference>
<feature type="active site" description="Tele-phosphohistidine intermediate" evidence="1">
    <location>
        <position position="8"/>
    </location>
</feature>
<dbReference type="Proteomes" id="UP000033682">
    <property type="component" value="Unassembled WGS sequence"/>
</dbReference>
<dbReference type="PATRIC" id="fig|303541.3.peg.311"/>
<dbReference type="SUPFAM" id="SSF53254">
    <property type="entry name" value="Phosphoglycerate mutase-like"/>
    <property type="match status" value="1"/>
</dbReference>
<dbReference type="InterPro" id="IPR013078">
    <property type="entry name" value="His_Pase_superF_clade-1"/>
</dbReference>
<reference evidence="3 4" key="1">
    <citation type="submission" date="2015-01" db="EMBL/GenBank/DDBJ databases">
        <title>Comparative genomics of the lactic acid bacteria isolated from the honey bee gut.</title>
        <authorList>
            <person name="Ellegaard K.M."/>
            <person name="Tamarit D."/>
            <person name="Javelind E."/>
            <person name="Olofsson T."/>
            <person name="Andersson S.G."/>
            <person name="Vasquez A."/>
        </authorList>
    </citation>
    <scope>NUCLEOTIDE SEQUENCE [LARGE SCALE GENOMIC DNA]</scope>
    <source>
        <strain evidence="3 4">Hma11</strain>
    </source>
</reference>
<feature type="binding site" evidence="2">
    <location>
        <position position="58"/>
    </location>
    <ligand>
        <name>substrate</name>
    </ligand>
</feature>
<keyword evidence="4" id="KW-1185">Reference proteome</keyword>
<evidence type="ECO:0000313" key="3">
    <source>
        <dbReference type="EMBL" id="KJY62186.1"/>
    </source>
</evidence>
<evidence type="ECO:0000313" key="4">
    <source>
        <dbReference type="Proteomes" id="UP000033682"/>
    </source>
</evidence>
<evidence type="ECO:0000256" key="1">
    <source>
        <dbReference type="PIRSR" id="PIRSR613078-1"/>
    </source>
</evidence>
<comment type="caution">
    <text evidence="3">The sequence shown here is derived from an EMBL/GenBank/DDBJ whole genome shotgun (WGS) entry which is preliminary data.</text>
</comment>
<proteinExistence type="predicted"/>
<dbReference type="InterPro" id="IPR029033">
    <property type="entry name" value="His_PPase_superfam"/>
</dbReference>
<dbReference type="PANTHER" id="PTHR48100">
    <property type="entry name" value="BROAD-SPECIFICITY PHOSPHATASE YOR283W-RELATED"/>
    <property type="match status" value="1"/>
</dbReference>
<dbReference type="GO" id="GO:0016791">
    <property type="term" value="F:phosphatase activity"/>
    <property type="evidence" value="ECO:0007669"/>
    <property type="project" value="TreeGrafter"/>
</dbReference>
<feature type="binding site" evidence="2">
    <location>
        <begin position="7"/>
        <end position="14"/>
    </location>
    <ligand>
        <name>substrate</name>
    </ligand>
</feature>
<dbReference type="Pfam" id="PF00300">
    <property type="entry name" value="His_Phos_1"/>
    <property type="match status" value="1"/>
</dbReference>